<feature type="signal peptide" evidence="1">
    <location>
        <begin position="1"/>
        <end position="21"/>
    </location>
</feature>
<dbReference type="PROSITE" id="PS51724">
    <property type="entry name" value="SPOR"/>
    <property type="match status" value="1"/>
</dbReference>
<name>A0A8T9MU11_9NEIS</name>
<keyword evidence="4" id="KW-1185">Reference proteome</keyword>
<dbReference type="GO" id="GO:0042834">
    <property type="term" value="F:peptidoglycan binding"/>
    <property type="evidence" value="ECO:0007669"/>
    <property type="project" value="InterPro"/>
</dbReference>
<evidence type="ECO:0000313" key="4">
    <source>
        <dbReference type="Proteomes" id="UP000831534"/>
    </source>
</evidence>
<evidence type="ECO:0000259" key="2">
    <source>
        <dbReference type="PROSITE" id="PS51724"/>
    </source>
</evidence>
<dbReference type="RefSeq" id="WP_027009296.1">
    <property type="nucleotide sequence ID" value="NZ_CP091521.1"/>
</dbReference>
<proteinExistence type="predicted"/>
<dbReference type="SUPFAM" id="SSF110997">
    <property type="entry name" value="Sporulation related repeat"/>
    <property type="match status" value="1"/>
</dbReference>
<evidence type="ECO:0000256" key="1">
    <source>
        <dbReference type="SAM" id="SignalP"/>
    </source>
</evidence>
<reference evidence="3" key="2">
    <citation type="submission" date="2024-09" db="EMBL/GenBank/DDBJ databases">
        <authorList>
            <person name="Veyrier F.J."/>
        </authorList>
    </citation>
    <scope>NUCLEOTIDE SEQUENCE</scope>
    <source>
        <strain evidence="3">17694</strain>
    </source>
</reference>
<evidence type="ECO:0000313" key="3">
    <source>
        <dbReference type="EMBL" id="UOP04779.1"/>
    </source>
</evidence>
<accession>A0A8T9MU11</accession>
<dbReference type="Gene3D" id="3.30.70.1070">
    <property type="entry name" value="Sporulation related repeat"/>
    <property type="match status" value="1"/>
</dbReference>
<dbReference type="InterPro" id="IPR007730">
    <property type="entry name" value="SPOR-like_dom"/>
</dbReference>
<reference evidence="3" key="1">
    <citation type="journal article" date="2022" name="Res Sq">
        <title>Evolution of multicellular longitudinally dividing oral cavity symbionts (Neisseriaceae).</title>
        <authorList>
            <person name="Nyongesa S."/>
            <person name="Weber P."/>
            <person name="Bernet E."/>
            <person name="Pullido F."/>
            <person name="Nieckarz M."/>
            <person name="Delaby M."/>
            <person name="Nieves C."/>
            <person name="Viehboeck T."/>
            <person name="Krause N."/>
            <person name="Rivera-Millot A."/>
            <person name="Nakamura A."/>
            <person name="Vischer N."/>
            <person name="VanNieuwenhze M."/>
            <person name="Brun Y."/>
            <person name="Cava F."/>
            <person name="Bulgheresi S."/>
            <person name="Veyrier F."/>
        </authorList>
    </citation>
    <scope>NUCLEOTIDE SEQUENCE</scope>
    <source>
        <strain evidence="3">17694</strain>
    </source>
</reference>
<dbReference type="AlphaFoldDB" id="A0A8T9MU11"/>
<dbReference type="Proteomes" id="UP000831534">
    <property type="component" value="Chromosome"/>
</dbReference>
<dbReference type="InterPro" id="IPR036680">
    <property type="entry name" value="SPOR-like_sf"/>
</dbReference>
<dbReference type="KEGG" id="ckh:LVJ77_11595"/>
<feature type="domain" description="SPOR" evidence="2">
    <location>
        <begin position="27"/>
        <end position="106"/>
    </location>
</feature>
<organism evidence="3 4">
    <name type="scientific">Conchiformibius kuhniae</name>
    <dbReference type="NCBI Taxonomy" id="211502"/>
    <lineage>
        <taxon>Bacteria</taxon>
        <taxon>Pseudomonadati</taxon>
        <taxon>Pseudomonadota</taxon>
        <taxon>Betaproteobacteria</taxon>
        <taxon>Neisseriales</taxon>
        <taxon>Neisseriaceae</taxon>
        <taxon>Conchiformibius</taxon>
    </lineage>
</organism>
<dbReference type="EMBL" id="CP091521">
    <property type="protein sequence ID" value="UOP04779.1"/>
    <property type="molecule type" value="Genomic_DNA"/>
</dbReference>
<dbReference type="Pfam" id="PF05036">
    <property type="entry name" value="SPOR"/>
    <property type="match status" value="1"/>
</dbReference>
<feature type="chain" id="PRO_5035776092" evidence="1">
    <location>
        <begin position="22"/>
        <end position="107"/>
    </location>
</feature>
<sequence length="107" mass="11777">MKKSFLTAVFMVCCATSLALANEVDETLGKNRFVIQSGAFTDPDLADAQAGRISLLGVPSRVVEKKNAQGNIVRVVRSKRMTQEDAERVAERLTREHDVAVLLMLDN</sequence>
<protein>
    <submittedName>
        <fullName evidence="3">SPOR domain-containing protein</fullName>
    </submittedName>
</protein>
<gene>
    <name evidence="3" type="ORF">LVJ77_11595</name>
</gene>
<keyword evidence="1" id="KW-0732">Signal</keyword>